<feature type="transmembrane region" description="Helical" evidence="1">
    <location>
        <begin position="100"/>
        <end position="117"/>
    </location>
</feature>
<evidence type="ECO:0000259" key="2">
    <source>
        <dbReference type="Pfam" id="PF04892"/>
    </source>
</evidence>
<feature type="transmembrane region" description="Helical" evidence="1">
    <location>
        <begin position="47"/>
        <end position="64"/>
    </location>
</feature>
<dbReference type="RefSeq" id="WP_149334272.1">
    <property type="nucleotide sequence ID" value="NZ_QOVF01000009.1"/>
</dbReference>
<accession>A0A7V7KU59</accession>
<evidence type="ECO:0000313" key="3">
    <source>
        <dbReference type="EMBL" id="KAA0690811.1"/>
    </source>
</evidence>
<feature type="transmembrane region" description="Helical" evidence="1">
    <location>
        <begin position="69"/>
        <end position="88"/>
    </location>
</feature>
<feature type="transmembrane region" description="Helical" evidence="1">
    <location>
        <begin position="12"/>
        <end position="32"/>
    </location>
</feature>
<keyword evidence="4" id="KW-1185">Reference proteome</keyword>
<comment type="caution">
    <text evidence="3">The sequence shown here is derived from an EMBL/GenBank/DDBJ whole genome shotgun (WGS) entry which is preliminary data.</text>
</comment>
<gene>
    <name evidence="3" type="ORF">DT594_17460</name>
</gene>
<dbReference type="OrthoDB" id="6880939at2"/>
<sequence length="126" mass="14473">MWLSTARRWVRLRAMFKVLFFIVLLLALYLGLRPSPTPVTYNWMSDLYHAGGLFVLMLLSYLSFPRWRWWARGLMIFALGAGIEYVQSFHPLRVADWSDLGANGAGVLSGWVVIFLFRQGSRGADD</sequence>
<evidence type="ECO:0000256" key="1">
    <source>
        <dbReference type="SAM" id="Phobius"/>
    </source>
</evidence>
<organism evidence="3 4">
    <name type="scientific">Halopseudomonas laoshanensis</name>
    <dbReference type="NCBI Taxonomy" id="2268758"/>
    <lineage>
        <taxon>Bacteria</taxon>
        <taxon>Pseudomonadati</taxon>
        <taxon>Pseudomonadota</taxon>
        <taxon>Gammaproteobacteria</taxon>
        <taxon>Pseudomonadales</taxon>
        <taxon>Pseudomonadaceae</taxon>
        <taxon>Halopseudomonas</taxon>
    </lineage>
</organism>
<feature type="domain" description="VanZ-like" evidence="2">
    <location>
        <begin position="53"/>
        <end position="118"/>
    </location>
</feature>
<dbReference type="Pfam" id="PF04892">
    <property type="entry name" value="VanZ"/>
    <property type="match status" value="1"/>
</dbReference>
<proteinExistence type="predicted"/>
<name>A0A7V7KU59_9GAMM</name>
<dbReference type="InterPro" id="IPR006976">
    <property type="entry name" value="VanZ-like"/>
</dbReference>
<keyword evidence="1" id="KW-0812">Transmembrane</keyword>
<dbReference type="PANTHER" id="PTHR28008:SF1">
    <property type="entry name" value="DOMAIN PROTEIN, PUTATIVE (AFU_ORTHOLOGUE AFUA_3G10980)-RELATED"/>
    <property type="match status" value="1"/>
</dbReference>
<keyword evidence="1" id="KW-1133">Transmembrane helix</keyword>
<reference evidence="3 4" key="1">
    <citation type="submission" date="2018-07" db="EMBL/GenBank/DDBJ databases">
        <title>Pseudomonas laoshanensis sp. nov., isolated from soil.</title>
        <authorList>
            <person name="Sun J."/>
            <person name="Yu L."/>
            <person name="Wang M."/>
            <person name="Zhang C."/>
        </authorList>
    </citation>
    <scope>NUCLEOTIDE SEQUENCE [LARGE SCALE GENOMIC DNA]</scope>
    <source>
        <strain evidence="3 4">Y22</strain>
    </source>
</reference>
<dbReference type="EMBL" id="QOVF01000009">
    <property type="protein sequence ID" value="KAA0690811.1"/>
    <property type="molecule type" value="Genomic_DNA"/>
</dbReference>
<keyword evidence="1" id="KW-0472">Membrane</keyword>
<dbReference type="AlphaFoldDB" id="A0A7V7KU59"/>
<protein>
    <submittedName>
        <fullName evidence="3">VanZ family protein</fullName>
    </submittedName>
</protein>
<evidence type="ECO:0000313" key="4">
    <source>
        <dbReference type="Proteomes" id="UP000463138"/>
    </source>
</evidence>
<dbReference type="Proteomes" id="UP000463138">
    <property type="component" value="Unassembled WGS sequence"/>
</dbReference>
<dbReference type="PANTHER" id="PTHR28008">
    <property type="entry name" value="DOMAIN PROTEIN, PUTATIVE (AFU_ORTHOLOGUE AFUA_3G10980)-RELATED"/>
    <property type="match status" value="1"/>
</dbReference>